<protein>
    <submittedName>
        <fullName evidence="8">Sulfotransferase family protein</fullName>
    </submittedName>
</protein>
<reference evidence="8" key="1">
    <citation type="submission" date="2022-04" db="EMBL/GenBank/DDBJ databases">
        <authorList>
            <person name="Ren T."/>
        </authorList>
    </citation>
    <scope>NUCLEOTIDE SEQUENCE</scope>
    <source>
        <strain evidence="8">F63249</strain>
    </source>
</reference>
<keyword evidence="7" id="KW-0325">Glycoprotein</keyword>
<proteinExistence type="predicted"/>
<dbReference type="RefSeq" id="WP_248412633.1">
    <property type="nucleotide sequence ID" value="NZ_JALPQF010000006.1"/>
</dbReference>
<keyword evidence="6" id="KW-0472">Membrane</keyword>
<evidence type="ECO:0000256" key="4">
    <source>
        <dbReference type="ARBA" id="ARBA00022989"/>
    </source>
</evidence>
<keyword evidence="3" id="KW-0812">Transmembrane</keyword>
<evidence type="ECO:0000256" key="7">
    <source>
        <dbReference type="ARBA" id="ARBA00023180"/>
    </source>
</evidence>
<accession>A0ABT0H9P9</accession>
<keyword evidence="4" id="KW-1133">Transmembrane helix</keyword>
<dbReference type="Pfam" id="PF03567">
    <property type="entry name" value="Sulfotransfer_2"/>
    <property type="match status" value="1"/>
</dbReference>
<keyword evidence="5" id="KW-0333">Golgi apparatus</keyword>
<comment type="caution">
    <text evidence="8">The sequence shown here is derived from an EMBL/GenBank/DDBJ whole genome shotgun (WGS) entry which is preliminary data.</text>
</comment>
<keyword evidence="2" id="KW-0808">Transferase</keyword>
<dbReference type="Proteomes" id="UP001203687">
    <property type="component" value="Unassembled WGS sequence"/>
</dbReference>
<evidence type="ECO:0000256" key="6">
    <source>
        <dbReference type="ARBA" id="ARBA00023136"/>
    </source>
</evidence>
<sequence>MKKLYRALVPVRFREKVKTYQEYQGYQKLRQQEGHVYQQFDATQSIFVHIPKAGGISIIKSLYGETAGGFGHPTYRRFLKLYGNRRFNTYYKFTFVRNPWDRLYSAYSFLKKGGMNHLDAQFSKEVMTEVDTFEDFVMHWLTPERMNSWIHFIPQFTFITNDSNKIMVDFVGRFENFQEDFTTISKHIGVNQPLIHLNKTKDKKQHSYRDAYTNEMKSRVAELYKTDIELFKYNF</sequence>
<organism evidence="8 9">
    <name type="scientific">Psychroserpens algicola</name>
    <dbReference type="NCBI Taxonomy" id="1719034"/>
    <lineage>
        <taxon>Bacteria</taxon>
        <taxon>Pseudomonadati</taxon>
        <taxon>Bacteroidota</taxon>
        <taxon>Flavobacteriia</taxon>
        <taxon>Flavobacteriales</taxon>
        <taxon>Flavobacteriaceae</taxon>
        <taxon>Psychroserpens</taxon>
    </lineage>
</organism>
<dbReference type="PANTHER" id="PTHR12137:SF54">
    <property type="entry name" value="CARBOHYDRATE SULFOTRANSFERASE"/>
    <property type="match status" value="1"/>
</dbReference>
<evidence type="ECO:0000313" key="8">
    <source>
        <dbReference type="EMBL" id="MCK8480550.1"/>
    </source>
</evidence>
<dbReference type="Gene3D" id="3.40.50.300">
    <property type="entry name" value="P-loop containing nucleotide triphosphate hydrolases"/>
    <property type="match status" value="1"/>
</dbReference>
<evidence type="ECO:0000256" key="2">
    <source>
        <dbReference type="ARBA" id="ARBA00022679"/>
    </source>
</evidence>
<gene>
    <name evidence="8" type="ORF">MUY34_07965</name>
</gene>
<evidence type="ECO:0000313" key="9">
    <source>
        <dbReference type="Proteomes" id="UP001203687"/>
    </source>
</evidence>
<dbReference type="InterPro" id="IPR005331">
    <property type="entry name" value="Sulfotransferase"/>
</dbReference>
<evidence type="ECO:0000256" key="1">
    <source>
        <dbReference type="ARBA" id="ARBA00004323"/>
    </source>
</evidence>
<evidence type="ECO:0000256" key="5">
    <source>
        <dbReference type="ARBA" id="ARBA00023034"/>
    </source>
</evidence>
<dbReference type="PANTHER" id="PTHR12137">
    <property type="entry name" value="CARBOHYDRATE SULFOTRANSFERASE"/>
    <property type="match status" value="1"/>
</dbReference>
<comment type="subcellular location">
    <subcellularLocation>
        <location evidence="1">Golgi apparatus membrane</location>
        <topology evidence="1">Single-pass type II membrane protein</topology>
    </subcellularLocation>
</comment>
<dbReference type="InterPro" id="IPR027417">
    <property type="entry name" value="P-loop_NTPase"/>
</dbReference>
<evidence type="ECO:0000256" key="3">
    <source>
        <dbReference type="ARBA" id="ARBA00022692"/>
    </source>
</evidence>
<keyword evidence="9" id="KW-1185">Reference proteome</keyword>
<dbReference type="InterPro" id="IPR018011">
    <property type="entry name" value="Carb_sulfotrans_8-10"/>
</dbReference>
<name>A0ABT0H9P9_9FLAO</name>
<dbReference type="SUPFAM" id="SSF52540">
    <property type="entry name" value="P-loop containing nucleoside triphosphate hydrolases"/>
    <property type="match status" value="1"/>
</dbReference>
<dbReference type="EMBL" id="JALPQF010000006">
    <property type="protein sequence ID" value="MCK8480550.1"/>
    <property type="molecule type" value="Genomic_DNA"/>
</dbReference>